<feature type="transmembrane region" description="Helical" evidence="1">
    <location>
        <begin position="390"/>
        <end position="412"/>
    </location>
</feature>
<dbReference type="RefSeq" id="XP_012896450.1">
    <property type="nucleotide sequence ID" value="XM_013040996.1"/>
</dbReference>
<feature type="transmembrane region" description="Helical" evidence="1">
    <location>
        <begin position="165"/>
        <end position="182"/>
    </location>
</feature>
<keyword evidence="1" id="KW-0812">Transmembrane</keyword>
<dbReference type="Proteomes" id="UP000008312">
    <property type="component" value="Unassembled WGS sequence"/>
</dbReference>
<keyword evidence="1" id="KW-0472">Membrane</keyword>
<feature type="transmembrane region" description="Helical" evidence="1">
    <location>
        <begin position="350"/>
        <end position="370"/>
    </location>
</feature>
<evidence type="ECO:0000313" key="4">
    <source>
        <dbReference type="Proteomes" id="UP000008312"/>
    </source>
</evidence>
<proteinExistence type="predicted"/>
<keyword evidence="1" id="KW-1133">Transmembrane helix</keyword>
<dbReference type="EMBL" id="FN668650">
    <property type="protein sequence ID" value="CBK22402.2"/>
    <property type="molecule type" value="Genomic_DNA"/>
</dbReference>
<evidence type="ECO:0008006" key="5">
    <source>
        <dbReference type="Google" id="ProtNLM"/>
    </source>
</evidence>
<feature type="transmembrane region" description="Helical" evidence="1">
    <location>
        <begin position="313"/>
        <end position="335"/>
    </location>
</feature>
<feature type="transmembrane region" description="Helical" evidence="1">
    <location>
        <begin position="432"/>
        <end position="455"/>
    </location>
</feature>
<dbReference type="AlphaFoldDB" id="D8M3C9"/>
<feature type="transmembrane region" description="Helical" evidence="1">
    <location>
        <begin position="73"/>
        <end position="94"/>
    </location>
</feature>
<feature type="transmembrane region" description="Helical" evidence="1">
    <location>
        <begin position="202"/>
        <end position="226"/>
    </location>
</feature>
<sequence length="504" mass="57656">MLLWTSCFLLFVCLNRKWTVFEFTFKFSAWQEYILEPENIKQTNSPPVQKWGFHQTLTKRKPSNQNRMGSKRIVGLDLVKGIAILMMIIVHSVTQVIADYDGKVFFSVKDKIPLPILYCVVYPIMIIGLWGTVFTMITAITTSLSAIRIMDNNPRAIFPYILQRWLFLVLLRLGECLANAFLSKEADPYNNEHFTFPSITFGGAATTLDSIGWSGLIAPFFVFCFYRRQLKSSIPWTIILFSVLSYLLFAISPFTTKFFATISDFLARNQMGLLAAVLGKICYGRFKISQTIPFTSIGTMYAFLLHQNQSVQFLTMLSSIYFVLGIGIFFVWLLIDKSFLDDLVSEDVPLPAQIVSFGCICFMTFIHACFVDGDRSPEKKLKSRKRIRYLLRLSMLSLTVFCIGGWVGRQLSLPWQAVFGPPCTHNPSVLKWNLWVCVAYTIFLLACWILISIVWEKKDFVGSMEHILGWVLSQMMGKKFEMNSRKFVYGPAMELEAGANWGTE</sequence>
<protein>
    <recommendedName>
        <fullName evidence="5">Heparan-alpha-glucosaminide N-acetyltransferase catalytic domain-containing protein</fullName>
    </recommendedName>
</protein>
<evidence type="ECO:0000313" key="3">
    <source>
        <dbReference type="EMBL" id="CBK22402.2"/>
    </source>
</evidence>
<dbReference type="OrthoDB" id="200707at2759"/>
<dbReference type="GeneID" id="24919686"/>
<evidence type="ECO:0000256" key="2">
    <source>
        <dbReference type="SAM" id="SignalP"/>
    </source>
</evidence>
<keyword evidence="4" id="KW-1185">Reference proteome</keyword>
<feature type="transmembrane region" description="Helical" evidence="1">
    <location>
        <begin position="238"/>
        <end position="259"/>
    </location>
</feature>
<name>D8M3C9_BLAHO</name>
<organism evidence="3">
    <name type="scientific">Blastocystis hominis</name>
    <dbReference type="NCBI Taxonomy" id="12968"/>
    <lineage>
        <taxon>Eukaryota</taxon>
        <taxon>Sar</taxon>
        <taxon>Stramenopiles</taxon>
        <taxon>Bigyra</taxon>
        <taxon>Opalozoa</taxon>
        <taxon>Opalinata</taxon>
        <taxon>Blastocystidae</taxon>
        <taxon>Blastocystis</taxon>
    </lineage>
</organism>
<evidence type="ECO:0000256" key="1">
    <source>
        <dbReference type="SAM" id="Phobius"/>
    </source>
</evidence>
<reference evidence="3" key="1">
    <citation type="submission" date="2010-02" db="EMBL/GenBank/DDBJ databases">
        <title>Sequencing and annotation of the Blastocystis hominis genome.</title>
        <authorList>
            <person name="Wincker P."/>
        </authorList>
    </citation>
    <scope>NUCLEOTIDE SEQUENCE</scope>
    <source>
        <strain evidence="3">Singapore isolate B</strain>
    </source>
</reference>
<accession>D8M3C9</accession>
<dbReference type="InParanoid" id="D8M3C9"/>
<feature type="signal peptide" evidence="2">
    <location>
        <begin position="1"/>
        <end position="19"/>
    </location>
</feature>
<feature type="transmembrane region" description="Helical" evidence="1">
    <location>
        <begin position="114"/>
        <end position="144"/>
    </location>
</feature>
<keyword evidence="2" id="KW-0732">Signal</keyword>
<gene>
    <name evidence="3" type="ORF">GSBLH_T00002527001</name>
</gene>
<feature type="chain" id="PRO_5003117727" description="Heparan-alpha-glucosaminide N-acetyltransferase catalytic domain-containing protein" evidence="2">
    <location>
        <begin position="20"/>
        <end position="504"/>
    </location>
</feature>